<name>A0A7C6EKP9_UNCW3</name>
<dbReference type="Pfam" id="PF25873">
    <property type="entry name" value="WHD_MalT"/>
    <property type="match status" value="1"/>
</dbReference>
<comment type="caution">
    <text evidence="3">The sequence shown here is derived from an EMBL/GenBank/DDBJ whole genome shotgun (WGS) entry which is preliminary data.</text>
</comment>
<evidence type="ECO:0000259" key="2">
    <source>
        <dbReference type="Pfam" id="PF25873"/>
    </source>
</evidence>
<dbReference type="InterPro" id="IPR011990">
    <property type="entry name" value="TPR-like_helical_dom_sf"/>
</dbReference>
<dbReference type="GO" id="GO:0003677">
    <property type="term" value="F:DNA binding"/>
    <property type="evidence" value="ECO:0007669"/>
    <property type="project" value="InterPro"/>
</dbReference>
<dbReference type="SMART" id="SM00028">
    <property type="entry name" value="TPR"/>
    <property type="match status" value="5"/>
</dbReference>
<dbReference type="InterPro" id="IPR051677">
    <property type="entry name" value="AfsR-DnrI-RedD_regulator"/>
</dbReference>
<organism evidence="3">
    <name type="scientific">candidate division WOR-3 bacterium</name>
    <dbReference type="NCBI Taxonomy" id="2052148"/>
    <lineage>
        <taxon>Bacteria</taxon>
        <taxon>Bacteria division WOR-3</taxon>
    </lineage>
</organism>
<evidence type="ECO:0000256" key="1">
    <source>
        <dbReference type="PROSITE-ProRule" id="PRU00339"/>
    </source>
</evidence>
<dbReference type="PROSITE" id="PS50005">
    <property type="entry name" value="TPR"/>
    <property type="match status" value="1"/>
</dbReference>
<reference evidence="3" key="1">
    <citation type="journal article" date="2020" name="mSystems">
        <title>Genome- and Community-Level Interaction Insights into Carbon Utilization and Element Cycling Functions of Hydrothermarchaeota in Hydrothermal Sediment.</title>
        <authorList>
            <person name="Zhou Z."/>
            <person name="Liu Y."/>
            <person name="Xu W."/>
            <person name="Pan J."/>
            <person name="Luo Z.H."/>
            <person name="Li M."/>
        </authorList>
    </citation>
    <scope>NUCLEOTIDE SEQUENCE [LARGE SCALE GENOMIC DNA]</scope>
    <source>
        <strain evidence="3">SpSt-783</strain>
    </source>
</reference>
<sequence>MNEEGFVLLSKLQLPEINPKTLYRDRLVKLLYQNMHKKFIFVCAGAGYGKTTLLTQFVSEAEIPYVYYQLRKEDSDPSVFLSHLITGIKNIYPEFGKNIYKLSQYFNLPPGMSGIVLGTLVNEMISSFNNDTYLILDDYHNLEESTTIDGIISYLLGNMPKKLHLIICSRSELSVPLAKLKANDEICQITANDLCFTRDEICVLFTTIYNLKLSEDEIDWLFKNSEGWPTYLSLILQTYGTKQDRENVFFKKMQSEYKKFAENIFDYFAQEVFKNEPPEYQKFLIDCSLLDYLNPDICKAVTGIDNCQQIIKEIFRRNAFIFALPDGNYRLHSLFQDFLKSKLQNGDRKKEIYNRLADYYTNVNQEEALKYYILAEDYVRVVQMIELIGQRMLEQGRYKSIISAIEKLPEKIFYKNLEILKYYGEALGYLGDLAKAKDVLMMALRQVRKNKKLKTEIMYALSGVLINQGNLKEAIKLLKRLLRIWPYRLYLLKASAMNSLGAIDNSLGGKRLIEARRLFRQAFRIAERHRLDELKTSILNNWAMNEFKMGNLKGAYSKILPAIELLREHFSLGCGACFYNGARISLLLGDINSANRILKTGMEVCKAYNDPWSMAGLWRGFGLLVIEVDDLKTAREYINKALGVYEQLRVPWLIITALNELCRIEIMDDNIVEAERIINKINEIKKTKDDADSISILLTEAQIKIAQDEYNGALELLNKAKELSQRYKLGFDLFLTELKLCTALNNKGRTNELKKLLFRLMDKAEKNGFDFILLKELKQDKKLLNFVINNHIRLNYLFSILKKFKPFHIIQVSFFGNPSLKINGSLVNEEKWQTTKAKKLFFYLLFNKTRSFTQDELIEIFWPKSVLKQGYASLRKAIHHIRKALCDYGIDEPILVHTGSYQISPDLYIISDVDEFEGLLAEYKKRGVDKLRYERLFEIYKNGFARNWFDNWAIEQSDKYEQIMEWIKYKPH</sequence>
<proteinExistence type="predicted"/>
<dbReference type="EMBL" id="DTHJ01000126">
    <property type="protein sequence ID" value="HHS63128.1"/>
    <property type="molecule type" value="Genomic_DNA"/>
</dbReference>
<dbReference type="SUPFAM" id="SSF48452">
    <property type="entry name" value="TPR-like"/>
    <property type="match status" value="2"/>
</dbReference>
<dbReference type="GO" id="GO:0006355">
    <property type="term" value="P:regulation of DNA-templated transcription"/>
    <property type="evidence" value="ECO:0007669"/>
    <property type="project" value="InterPro"/>
</dbReference>
<dbReference type="SUPFAM" id="SSF46894">
    <property type="entry name" value="C-terminal effector domain of the bipartite response regulators"/>
    <property type="match status" value="1"/>
</dbReference>
<dbReference type="InterPro" id="IPR019734">
    <property type="entry name" value="TPR_rpt"/>
</dbReference>
<accession>A0A7C6EKP9</accession>
<dbReference type="AlphaFoldDB" id="A0A7C6EKP9"/>
<dbReference type="SUPFAM" id="SSF52540">
    <property type="entry name" value="P-loop containing nucleoside triphosphate hydrolases"/>
    <property type="match status" value="1"/>
</dbReference>
<dbReference type="Gene3D" id="3.40.50.300">
    <property type="entry name" value="P-loop containing nucleotide triphosphate hydrolases"/>
    <property type="match status" value="1"/>
</dbReference>
<keyword evidence="1" id="KW-0802">TPR repeat</keyword>
<gene>
    <name evidence="3" type="ORF">ENV70_05915</name>
</gene>
<protein>
    <recommendedName>
        <fullName evidence="2">MalT-like winged helix domain-containing protein</fullName>
    </recommendedName>
</protein>
<dbReference type="Gene3D" id="1.10.10.10">
    <property type="entry name" value="Winged helix-like DNA-binding domain superfamily/Winged helix DNA-binding domain"/>
    <property type="match status" value="1"/>
</dbReference>
<feature type="repeat" description="TPR" evidence="1">
    <location>
        <begin position="455"/>
        <end position="488"/>
    </location>
</feature>
<dbReference type="PANTHER" id="PTHR35807">
    <property type="entry name" value="TRANSCRIPTIONAL REGULATOR REDD-RELATED"/>
    <property type="match status" value="1"/>
</dbReference>
<dbReference type="InterPro" id="IPR059106">
    <property type="entry name" value="WHD_MalT"/>
</dbReference>
<dbReference type="InterPro" id="IPR027417">
    <property type="entry name" value="P-loop_NTPase"/>
</dbReference>
<dbReference type="InterPro" id="IPR036388">
    <property type="entry name" value="WH-like_DNA-bd_sf"/>
</dbReference>
<evidence type="ECO:0000313" key="3">
    <source>
        <dbReference type="EMBL" id="HHS63128.1"/>
    </source>
</evidence>
<feature type="domain" description="MalT-like winged helix" evidence="2">
    <location>
        <begin position="269"/>
        <end position="349"/>
    </location>
</feature>
<dbReference type="Gene3D" id="1.25.40.10">
    <property type="entry name" value="Tetratricopeptide repeat domain"/>
    <property type="match status" value="2"/>
</dbReference>
<dbReference type="InterPro" id="IPR016032">
    <property type="entry name" value="Sig_transdc_resp-reg_C-effctor"/>
</dbReference>